<feature type="compositionally biased region" description="Polar residues" evidence="1">
    <location>
        <begin position="224"/>
        <end position="249"/>
    </location>
</feature>
<dbReference type="VEuPathDB" id="VectorBase:BGLB019752"/>
<gene>
    <name evidence="3" type="primary">106060432</name>
</gene>
<keyword evidence="2" id="KW-1133">Transmembrane helix</keyword>
<dbReference type="AlphaFoldDB" id="A0A2C9KHF8"/>
<protein>
    <recommendedName>
        <fullName evidence="5">EB domain-containing protein</fullName>
    </recommendedName>
</protein>
<feature type="transmembrane region" description="Helical" evidence="2">
    <location>
        <begin position="159"/>
        <end position="182"/>
    </location>
</feature>
<keyword evidence="2" id="KW-0812">Transmembrane</keyword>
<dbReference type="InterPro" id="IPR009030">
    <property type="entry name" value="Growth_fac_rcpt_cys_sf"/>
</dbReference>
<dbReference type="Proteomes" id="UP000076420">
    <property type="component" value="Unassembled WGS sequence"/>
</dbReference>
<evidence type="ECO:0000313" key="3">
    <source>
        <dbReference type="EnsemblMetazoa" id="BGLB019752-PA"/>
    </source>
</evidence>
<proteinExistence type="predicted"/>
<evidence type="ECO:0000313" key="4">
    <source>
        <dbReference type="Proteomes" id="UP000076420"/>
    </source>
</evidence>
<dbReference type="VEuPathDB" id="VectorBase:BGLAX_041819"/>
<sequence length="331" mass="36457">MLFKYTFKHHDFSFAEQAPGFACNSYYKCSDEASCLSGVCVCSNQFYLSELSKACEPRLTKGYECTQTDECKETLKCIHRRCGCQSGYYYDNNSPGCYSALKKGQFCDPSIANICELPHFICARESTSTTSYTCQRNQNTNDTDDIVYDDKTSEDNHTVFIAVAVVGWVAALAAVIAVFVVCSMNRKKSPTNGSLETQTITAMSDLRGSNNSSVPPKNDYKAFPTSTDVQSTTSTPDVTQVQTTVSALSKPNVKPSSKPVASAKTTINKPSVSAQPPFGHVNRTYRPESPDSDEGTYEDISHIGHVSEDTSDQLYQNVRVPKENEYCNSNI</sequence>
<evidence type="ECO:0008006" key="5">
    <source>
        <dbReference type="Google" id="ProtNLM"/>
    </source>
</evidence>
<accession>A0A2C9KHF8</accession>
<evidence type="ECO:0000256" key="1">
    <source>
        <dbReference type="SAM" id="MobiDB-lite"/>
    </source>
</evidence>
<organism evidence="3 4">
    <name type="scientific">Biomphalaria glabrata</name>
    <name type="common">Bloodfluke planorb</name>
    <name type="synonym">Freshwater snail</name>
    <dbReference type="NCBI Taxonomy" id="6526"/>
    <lineage>
        <taxon>Eukaryota</taxon>
        <taxon>Metazoa</taxon>
        <taxon>Spiralia</taxon>
        <taxon>Lophotrochozoa</taxon>
        <taxon>Mollusca</taxon>
        <taxon>Gastropoda</taxon>
        <taxon>Heterobranchia</taxon>
        <taxon>Euthyneura</taxon>
        <taxon>Panpulmonata</taxon>
        <taxon>Hygrophila</taxon>
        <taxon>Lymnaeoidea</taxon>
        <taxon>Planorbidae</taxon>
        <taxon>Biomphalaria</taxon>
    </lineage>
</organism>
<reference evidence="3" key="1">
    <citation type="submission" date="2020-05" db="UniProtKB">
        <authorList>
            <consortium name="EnsemblMetazoa"/>
        </authorList>
    </citation>
    <scope>IDENTIFICATION</scope>
    <source>
        <strain evidence="3">BB02</strain>
    </source>
</reference>
<evidence type="ECO:0000256" key="2">
    <source>
        <dbReference type="SAM" id="Phobius"/>
    </source>
</evidence>
<feature type="compositionally biased region" description="Polar residues" evidence="1">
    <location>
        <begin position="263"/>
        <end position="274"/>
    </location>
</feature>
<feature type="compositionally biased region" description="Polar residues" evidence="1">
    <location>
        <begin position="205"/>
        <end position="215"/>
    </location>
</feature>
<dbReference type="EnsemblMetazoa" id="BGLB019752-RA">
    <property type="protein sequence ID" value="BGLB019752-PA"/>
    <property type="gene ID" value="BGLB019752"/>
</dbReference>
<keyword evidence="2" id="KW-0472">Membrane</keyword>
<name>A0A2C9KHF8_BIOGL</name>
<feature type="region of interest" description="Disordered" evidence="1">
    <location>
        <begin position="205"/>
        <end position="298"/>
    </location>
</feature>
<dbReference type="SUPFAM" id="SSF57184">
    <property type="entry name" value="Growth factor receptor domain"/>
    <property type="match status" value="1"/>
</dbReference>